<accession>A0A6G7EKZ9</accession>
<evidence type="ECO:0000313" key="4">
    <source>
        <dbReference type="Proteomes" id="UP000289220"/>
    </source>
</evidence>
<evidence type="ECO:0000313" key="3">
    <source>
        <dbReference type="EMBL" id="VDC52059.1"/>
    </source>
</evidence>
<dbReference type="Proteomes" id="UP000501325">
    <property type="component" value="Chromosome"/>
</dbReference>
<dbReference type="EMBL" id="UXHF01000009">
    <property type="protein sequence ID" value="VDC52059.1"/>
    <property type="molecule type" value="Genomic_DNA"/>
</dbReference>
<feature type="chain" id="PRO_5044632430" description="Cupin domain-containing protein" evidence="1">
    <location>
        <begin position="26"/>
        <end position="147"/>
    </location>
</feature>
<dbReference type="SUPFAM" id="SSF51182">
    <property type="entry name" value="RmlC-like cupins"/>
    <property type="match status" value="1"/>
</dbReference>
<proteinExistence type="predicted"/>
<protein>
    <recommendedName>
        <fullName evidence="6">Cupin domain-containing protein</fullName>
    </recommendedName>
</protein>
<dbReference type="Proteomes" id="UP000289220">
    <property type="component" value="Unassembled WGS sequence"/>
</dbReference>
<dbReference type="RefSeq" id="WP_008263475.1">
    <property type="nucleotide sequence ID" value="NZ_CP048751.1"/>
</dbReference>
<gene>
    <name evidence="3" type="ORF">BREV_BREV_00723</name>
    <name evidence="2" type="ORF">GYM46_14255</name>
</gene>
<keyword evidence="4" id="KW-1185">Reference proteome</keyword>
<evidence type="ECO:0000313" key="2">
    <source>
        <dbReference type="EMBL" id="QIH74009.1"/>
    </source>
</evidence>
<keyword evidence="1" id="KW-0732">Signal</keyword>
<evidence type="ECO:0008006" key="6">
    <source>
        <dbReference type="Google" id="ProtNLM"/>
    </source>
</evidence>
<name>A0A6G7EKZ9_9CAUL</name>
<dbReference type="KEGG" id="bmed:GYM46_14255"/>
<feature type="signal peptide" evidence="1">
    <location>
        <begin position="1"/>
        <end position="25"/>
    </location>
</feature>
<reference evidence="2 5" key="2">
    <citation type="submission" date="2020-01" db="EMBL/GenBank/DDBJ databases">
        <authorList>
            <person name="Wang S."/>
        </authorList>
    </citation>
    <scope>NUCLEOTIDE SEQUENCE [LARGE SCALE GENOMIC DNA]</scope>
    <source>
        <strain evidence="2 5">D151-2-6</strain>
    </source>
</reference>
<dbReference type="InterPro" id="IPR011051">
    <property type="entry name" value="RmlC_Cupin_sf"/>
</dbReference>
<sequence length="147" mass="15321">MKRLSLFAFAAVASAALPLSAAAQARRLDVDRLPSSDVAGARRTLVALDAQGRPAVMLLWIEKGQLLPPHGGEGGLRLITVVSGHLSWGDGGIVDPAAERVFGPGSLILLPVVGGEHWAAARQDDVLLQITPLRDGSIAPDPSREAP</sequence>
<evidence type="ECO:0000256" key="1">
    <source>
        <dbReference type="SAM" id="SignalP"/>
    </source>
</evidence>
<dbReference type="EMBL" id="CP048751">
    <property type="protein sequence ID" value="QIH74009.1"/>
    <property type="molecule type" value="Genomic_DNA"/>
</dbReference>
<reference evidence="3 4" key="1">
    <citation type="submission" date="2018-11" db="EMBL/GenBank/DDBJ databases">
        <authorList>
            <person name="Peiro R."/>
            <person name="Begona"/>
            <person name="Cbmso G."/>
            <person name="Lopez M."/>
            <person name="Gonzalez S."/>
            <person name="Sacristan E."/>
            <person name="Castillo E."/>
        </authorList>
    </citation>
    <scope>NUCLEOTIDE SEQUENCE [LARGE SCALE GENOMIC DNA]</scope>
    <source>
        <strain evidence="3">Brev_genome</strain>
    </source>
</reference>
<dbReference type="AlphaFoldDB" id="A0A6G7EKZ9"/>
<evidence type="ECO:0000313" key="5">
    <source>
        <dbReference type="Proteomes" id="UP000501325"/>
    </source>
</evidence>
<organism evidence="3 4">
    <name type="scientific">Brevundimonas mediterranea</name>
    <dbReference type="NCBI Taxonomy" id="74329"/>
    <lineage>
        <taxon>Bacteria</taxon>
        <taxon>Pseudomonadati</taxon>
        <taxon>Pseudomonadota</taxon>
        <taxon>Alphaproteobacteria</taxon>
        <taxon>Caulobacterales</taxon>
        <taxon>Caulobacteraceae</taxon>
        <taxon>Brevundimonas</taxon>
    </lineage>
</organism>